<dbReference type="RefSeq" id="WP_222133293.1">
    <property type="nucleotide sequence ID" value="NZ_CP064041.1"/>
</dbReference>
<dbReference type="AlphaFoldDB" id="A0A9Q3YPJ8"/>
<evidence type="ECO:0000313" key="1">
    <source>
        <dbReference type="EMBL" id="MCC3808320.1"/>
    </source>
</evidence>
<dbReference type="EMBL" id="JACVHL010000046">
    <property type="protein sequence ID" value="MCC3808320.1"/>
    <property type="molecule type" value="Genomic_DNA"/>
</dbReference>
<comment type="caution">
    <text evidence="1">The sequence shown here is derived from an EMBL/GenBank/DDBJ whole genome shotgun (WGS) entry which is preliminary data.</text>
</comment>
<dbReference type="Proteomes" id="UP000726777">
    <property type="component" value="Unassembled WGS sequence"/>
</dbReference>
<organism evidence="1 2">
    <name type="scientific">Vibrio parahaemolyticus</name>
    <dbReference type="NCBI Taxonomy" id="670"/>
    <lineage>
        <taxon>Bacteria</taxon>
        <taxon>Pseudomonadati</taxon>
        <taxon>Pseudomonadota</taxon>
        <taxon>Gammaproteobacteria</taxon>
        <taxon>Vibrionales</taxon>
        <taxon>Vibrionaceae</taxon>
        <taxon>Vibrio</taxon>
    </lineage>
</organism>
<evidence type="ECO:0000313" key="2">
    <source>
        <dbReference type="Proteomes" id="UP000726777"/>
    </source>
</evidence>
<name>A0A9Q3YPJ8_VIBPH</name>
<protein>
    <submittedName>
        <fullName evidence="1">Uncharacterized protein</fullName>
    </submittedName>
</protein>
<accession>A0A9Q3YPJ8</accession>
<proteinExistence type="predicted"/>
<sequence>MKEFNVLKKNRKYFAASLDGYKCRILIDELSKNLSIGTQLLDVEDISVRSKYGTDLIFKLKSSVEEQNESGFITLTSTYNTYLVDKCRALSGQWDKSSECWVFSGLIEEKVDELACVFNSHLVPVEVTINDDYDVYEEKGTLCCLGYPIARAFGRDSGARVEEGVGVVAGGFTSCGSKKNWVTQAKSGTVFRIEVAEKVLTHFAEKEPHYHFKAI</sequence>
<gene>
    <name evidence="1" type="ORF">IB292_25280</name>
</gene>
<reference evidence="1" key="1">
    <citation type="submission" date="2020-09" db="EMBL/GenBank/DDBJ databases">
        <title>Genome sequence of Vibrio parahaemolyticus isolates.</title>
        <authorList>
            <person name="Hammerl J.A."/>
            <person name="Strauch E."/>
        </authorList>
    </citation>
    <scope>NUCLEOTIDE SEQUENCE</scope>
    <source>
        <strain evidence="1">17-VB00146</strain>
    </source>
</reference>